<dbReference type="InterPro" id="IPR011990">
    <property type="entry name" value="TPR-like_helical_dom_sf"/>
</dbReference>
<dbReference type="Proteomes" id="UP000772434">
    <property type="component" value="Unassembled WGS sequence"/>
</dbReference>
<dbReference type="PANTHER" id="PTHR19959">
    <property type="entry name" value="KINESIN LIGHT CHAIN"/>
    <property type="match status" value="1"/>
</dbReference>
<dbReference type="OrthoDB" id="3261813at2759"/>
<evidence type="ECO:0000259" key="1">
    <source>
        <dbReference type="Pfam" id="PF12770"/>
    </source>
</evidence>
<evidence type="ECO:0000313" key="3">
    <source>
        <dbReference type="Proteomes" id="UP000772434"/>
    </source>
</evidence>
<accession>A0A9P5Q2A0</accession>
<dbReference type="SUPFAM" id="SSF48452">
    <property type="entry name" value="TPR-like"/>
    <property type="match status" value="1"/>
</dbReference>
<name>A0A9P5Q2A0_9AGAR</name>
<dbReference type="Gene3D" id="1.25.40.10">
    <property type="entry name" value="Tetratricopeptide repeat domain"/>
    <property type="match status" value="2"/>
</dbReference>
<dbReference type="Pfam" id="PF12770">
    <property type="entry name" value="CHAT"/>
    <property type="match status" value="1"/>
</dbReference>
<sequence>MGLVNFFRKTGHLEEFNDDSDRNTLPLCARDGDHPDRASSLYNLSLCLWNRFQQTGYLEDLNESIQLDRDALLLHPMGHPHHDSSLHNLSLGLWNRFQQTGYLEDLNESIQLDRDALLLHPMGHPHHGSSLHNLSLGLWNRFQQTGHLEDLDNSIELNRDALLLCPMGHPDHASSLNNLSLCLWNRFKQTGYLEDLENSIELNRDALLLRPMGHPDRGSSLNNLGLCLWIRFQQTGYLEDLDNSIQLSRDALLLRPMGHPDRGSSLNNLSLCLRIRFQQTSQLEDLDNSIELNRDALLLRPMGHPDRSSSLNNLSLCLRIRFQQTGHLEDLDNSIQLNRDALLLCPIGHPLHGSFLSGLSLSLSIRFELTGHQEDLTECISASKQAAEDIYSPVSECLRTVRNWVDFTWRHDIAQSNLDAYITGLSLISRSLAMMPMISLQYQHLSSVIKLPKFFSDGASRAIQLDQLALAVEIIEQGRGLLWSELRGLRTPMDKLQALDPSLADELMQINRQLERLSMENSVNGDLFGHSLSEKRRLLHARSDIIEKIHKIPGLETFLSRKSFNELKSAAKNGPVIVVNCSRYRSDALIVLEQNSPVLISLVEGFHEQVETLVQQLTEARSGIKVSPKRYNHVLRATLKDLWDLLVSPVVTRLHELHIPEKSRIFWCPTSILSTLPLHAAGPTSPGTKEFLPDLYISSYTPTLTALIDAFNNTKSSSQLPHLLVASQYDKSLPRTKEEIHQILQYQKLIPTTSMEGPAATKQELEKALVDHEWLHIASHGTLIPGKPFSSYFSLAGGSRFALMDIIRLNLPNATFAFLSACHTAEQPPGSVHDEVIHLAAAMQFCGFRSVVGTMWEMADVDGPEMAKEFYSHLLSDENLSRCNEVGAQAQALSEAVRKMRGREGITLERWVNFVHIGV</sequence>
<evidence type="ECO:0000313" key="2">
    <source>
        <dbReference type="EMBL" id="KAF9077039.1"/>
    </source>
</evidence>
<organism evidence="2 3">
    <name type="scientific">Rhodocollybia butyracea</name>
    <dbReference type="NCBI Taxonomy" id="206335"/>
    <lineage>
        <taxon>Eukaryota</taxon>
        <taxon>Fungi</taxon>
        <taxon>Dikarya</taxon>
        <taxon>Basidiomycota</taxon>
        <taxon>Agaricomycotina</taxon>
        <taxon>Agaricomycetes</taxon>
        <taxon>Agaricomycetidae</taxon>
        <taxon>Agaricales</taxon>
        <taxon>Marasmiineae</taxon>
        <taxon>Omphalotaceae</taxon>
        <taxon>Rhodocollybia</taxon>
    </lineage>
</organism>
<dbReference type="AlphaFoldDB" id="A0A9P5Q2A0"/>
<keyword evidence="3" id="KW-1185">Reference proteome</keyword>
<proteinExistence type="predicted"/>
<dbReference type="PANTHER" id="PTHR19959:SF119">
    <property type="entry name" value="FUNGAL LIPASE-LIKE DOMAIN-CONTAINING PROTEIN"/>
    <property type="match status" value="1"/>
</dbReference>
<dbReference type="EMBL" id="JADNRY010000005">
    <property type="protein sequence ID" value="KAF9077039.1"/>
    <property type="molecule type" value="Genomic_DNA"/>
</dbReference>
<comment type="caution">
    <text evidence="2">The sequence shown here is derived from an EMBL/GenBank/DDBJ whole genome shotgun (WGS) entry which is preliminary data.</text>
</comment>
<gene>
    <name evidence="2" type="ORF">BDP27DRAFT_1283963</name>
</gene>
<feature type="domain" description="CHAT" evidence="1">
    <location>
        <begin position="637"/>
        <end position="918"/>
    </location>
</feature>
<reference evidence="2" key="1">
    <citation type="submission" date="2020-11" db="EMBL/GenBank/DDBJ databases">
        <authorList>
            <consortium name="DOE Joint Genome Institute"/>
            <person name="Ahrendt S."/>
            <person name="Riley R."/>
            <person name="Andreopoulos W."/>
            <person name="Labutti K."/>
            <person name="Pangilinan J."/>
            <person name="Ruiz-Duenas F.J."/>
            <person name="Barrasa J.M."/>
            <person name="Sanchez-Garcia M."/>
            <person name="Camarero S."/>
            <person name="Miyauchi S."/>
            <person name="Serrano A."/>
            <person name="Linde D."/>
            <person name="Babiker R."/>
            <person name="Drula E."/>
            <person name="Ayuso-Fernandez I."/>
            <person name="Pacheco R."/>
            <person name="Padilla G."/>
            <person name="Ferreira P."/>
            <person name="Barriuso J."/>
            <person name="Kellner H."/>
            <person name="Castanera R."/>
            <person name="Alfaro M."/>
            <person name="Ramirez L."/>
            <person name="Pisabarro A.G."/>
            <person name="Kuo A."/>
            <person name="Tritt A."/>
            <person name="Lipzen A."/>
            <person name="He G."/>
            <person name="Yan M."/>
            <person name="Ng V."/>
            <person name="Cullen D."/>
            <person name="Martin F."/>
            <person name="Rosso M.-N."/>
            <person name="Henrissat B."/>
            <person name="Hibbett D."/>
            <person name="Martinez A.T."/>
            <person name="Grigoriev I.V."/>
        </authorList>
    </citation>
    <scope>NUCLEOTIDE SEQUENCE</scope>
    <source>
        <strain evidence="2">AH 40177</strain>
    </source>
</reference>
<dbReference type="InterPro" id="IPR024983">
    <property type="entry name" value="CHAT_dom"/>
</dbReference>
<protein>
    <submittedName>
        <fullName evidence="2">TPR-like protein</fullName>
    </submittedName>
</protein>